<gene>
    <name evidence="2" type="ORF">VN97_g6600</name>
</gene>
<accession>A0AAI9TGD2</accession>
<dbReference type="EMBL" id="LACB01000194">
    <property type="protein sequence ID" value="KAJ9486736.1"/>
    <property type="molecule type" value="Genomic_DNA"/>
</dbReference>
<organism evidence="2 3">
    <name type="scientific">Penicillium thymicola</name>
    <dbReference type="NCBI Taxonomy" id="293382"/>
    <lineage>
        <taxon>Eukaryota</taxon>
        <taxon>Fungi</taxon>
        <taxon>Dikarya</taxon>
        <taxon>Ascomycota</taxon>
        <taxon>Pezizomycotina</taxon>
        <taxon>Eurotiomycetes</taxon>
        <taxon>Eurotiomycetidae</taxon>
        <taxon>Eurotiales</taxon>
        <taxon>Aspergillaceae</taxon>
        <taxon>Penicillium</taxon>
    </lineage>
</organism>
<reference evidence="2" key="1">
    <citation type="submission" date="2015-06" db="EMBL/GenBank/DDBJ databases">
        <authorList>
            <person name="Nguyen H."/>
        </authorList>
    </citation>
    <scope>NUCLEOTIDE SEQUENCE</scope>
    <source>
        <strain evidence="2">DAOM 180753</strain>
    </source>
</reference>
<name>A0AAI9TGD2_PENTH</name>
<reference evidence="2" key="2">
    <citation type="journal article" date="2016" name="Fungal Biol.">
        <title>Ochratoxin A production by Penicillium thymicola.</title>
        <authorList>
            <person name="Nguyen H.D.T."/>
            <person name="McMullin D.R."/>
            <person name="Ponomareva E."/>
            <person name="Riley R."/>
            <person name="Pomraning K.R."/>
            <person name="Baker S.E."/>
            <person name="Seifert K.A."/>
        </authorList>
    </citation>
    <scope>NUCLEOTIDE SEQUENCE</scope>
    <source>
        <strain evidence="2">DAOM 180753</strain>
    </source>
</reference>
<sequence length="250" mass="27561">MLPGIRESLSDEVLSTTLPEYALYCQTRAVEHAKALVDIFRTVQKICDQTPQDPGISICVFQCTRILIRAFDIGLLGSHSTAIETLYQLKSVAKILLLLPITSVNQSADQLYKETERLISTAIAGGSYPDSMTKTSQNEHIRDNNILDILARIRRCDIERGEEVLQQYPASPPVTTPTGSEVTSGRETGAANESTAEKPSRGEILGESLWYTGLELEHMFGSLDTVFDGFGGPSMNFDPRDLEQLYGNQS</sequence>
<keyword evidence="3" id="KW-1185">Reference proteome</keyword>
<evidence type="ECO:0000256" key="1">
    <source>
        <dbReference type="SAM" id="MobiDB-lite"/>
    </source>
</evidence>
<proteinExistence type="predicted"/>
<comment type="caution">
    <text evidence="2">The sequence shown here is derived from an EMBL/GenBank/DDBJ whole genome shotgun (WGS) entry which is preliminary data.</text>
</comment>
<evidence type="ECO:0000313" key="2">
    <source>
        <dbReference type="EMBL" id="KAJ9486736.1"/>
    </source>
</evidence>
<feature type="compositionally biased region" description="Polar residues" evidence="1">
    <location>
        <begin position="176"/>
        <end position="194"/>
    </location>
</feature>
<dbReference type="Proteomes" id="UP001227192">
    <property type="component" value="Unassembled WGS sequence"/>
</dbReference>
<protein>
    <submittedName>
        <fullName evidence="2">Uncharacterized protein</fullName>
    </submittedName>
</protein>
<dbReference type="AlphaFoldDB" id="A0AAI9TGD2"/>
<evidence type="ECO:0000313" key="3">
    <source>
        <dbReference type="Proteomes" id="UP001227192"/>
    </source>
</evidence>
<feature type="region of interest" description="Disordered" evidence="1">
    <location>
        <begin position="167"/>
        <end position="201"/>
    </location>
</feature>